<reference evidence="2" key="2">
    <citation type="submission" date="2020-09" db="EMBL/GenBank/DDBJ databases">
        <authorList>
            <person name="Sun Q."/>
            <person name="Zhou Y."/>
        </authorList>
    </citation>
    <scope>NUCLEOTIDE SEQUENCE</scope>
    <source>
        <strain evidence="2">CGMCC 4.7308</strain>
    </source>
</reference>
<sequence length="79" mass="7830">MADPQVKPSGNVRAGLVTAVLQRSSAAPPVAAGGSCRDRLSVAPDTLPGRPVRRAAPVARTGGPVAEAAPGPGRATIPR</sequence>
<name>A0A917WG21_9ACTN</name>
<feature type="compositionally biased region" description="Low complexity" evidence="1">
    <location>
        <begin position="48"/>
        <end position="79"/>
    </location>
</feature>
<comment type="caution">
    <text evidence="2">The sequence shown here is derived from an EMBL/GenBank/DDBJ whole genome shotgun (WGS) entry which is preliminary data.</text>
</comment>
<dbReference type="Proteomes" id="UP000655208">
    <property type="component" value="Unassembled WGS sequence"/>
</dbReference>
<proteinExistence type="predicted"/>
<evidence type="ECO:0000313" key="2">
    <source>
        <dbReference type="EMBL" id="GGM00935.1"/>
    </source>
</evidence>
<organism evidence="2 3">
    <name type="scientific">Nakamurella endophytica</name>
    <dbReference type="NCBI Taxonomy" id="1748367"/>
    <lineage>
        <taxon>Bacteria</taxon>
        <taxon>Bacillati</taxon>
        <taxon>Actinomycetota</taxon>
        <taxon>Actinomycetes</taxon>
        <taxon>Nakamurellales</taxon>
        <taxon>Nakamurellaceae</taxon>
        <taxon>Nakamurella</taxon>
    </lineage>
</organism>
<dbReference type="EMBL" id="BMNA01000003">
    <property type="protein sequence ID" value="GGM00935.1"/>
    <property type="molecule type" value="Genomic_DNA"/>
</dbReference>
<evidence type="ECO:0000256" key="1">
    <source>
        <dbReference type="SAM" id="MobiDB-lite"/>
    </source>
</evidence>
<protein>
    <submittedName>
        <fullName evidence="2">Uncharacterized protein</fullName>
    </submittedName>
</protein>
<accession>A0A917WG21</accession>
<keyword evidence="3" id="KW-1185">Reference proteome</keyword>
<reference evidence="2" key="1">
    <citation type="journal article" date="2014" name="Int. J. Syst. Evol. Microbiol.">
        <title>Complete genome sequence of Corynebacterium casei LMG S-19264T (=DSM 44701T), isolated from a smear-ripened cheese.</title>
        <authorList>
            <consortium name="US DOE Joint Genome Institute (JGI-PGF)"/>
            <person name="Walter F."/>
            <person name="Albersmeier A."/>
            <person name="Kalinowski J."/>
            <person name="Ruckert C."/>
        </authorList>
    </citation>
    <scope>NUCLEOTIDE SEQUENCE</scope>
    <source>
        <strain evidence="2">CGMCC 4.7308</strain>
    </source>
</reference>
<feature type="region of interest" description="Disordered" evidence="1">
    <location>
        <begin position="28"/>
        <end position="79"/>
    </location>
</feature>
<gene>
    <name evidence="2" type="ORF">GCM10011594_21250</name>
</gene>
<evidence type="ECO:0000313" key="3">
    <source>
        <dbReference type="Proteomes" id="UP000655208"/>
    </source>
</evidence>
<dbReference type="AlphaFoldDB" id="A0A917WG21"/>